<dbReference type="KEGG" id="oho:Oweho_0882"/>
<protein>
    <recommendedName>
        <fullName evidence="1">Beta-ketoacyl synthase-like N-terminal domain-containing protein</fullName>
    </recommendedName>
</protein>
<dbReference type="eggNOG" id="COG0304">
    <property type="taxonomic scope" value="Bacteria"/>
</dbReference>
<dbReference type="STRING" id="926562.Oweho_0882"/>
<dbReference type="AlphaFoldDB" id="G8R2T8"/>
<sequence length="339" mass="37532">MMYFHKSSCISPQGNLETLQKSVDNWLVAKEPSYENIPRGVLRRMGKAVRIGVGAALPLIAEEDNLGGIILGTANGGMEDCIRFLNQIIEYDEGNLTPTNFVQSTTNAIAGQIGLMAKSTAYNTTHVHRGLAFENALLDASFISGENPEQSILVGGVDEISTYNYNIDFLAGWYKKEELDNTELYQNNNQGSLAGEGSAMFVVSQNAENAVMKLEALRTIHTTDLTDLSAIIEELKSEYNITTILSGENGDSRITPFYEKAENSLPDASVWRYKHLSGEYPTSTSFALWLAMKAFEDHELSPLIDVKRGDTHLPEKENCILIYNTYHGNQHGFMVVRSS</sequence>
<evidence type="ECO:0000313" key="2">
    <source>
        <dbReference type="EMBL" id="AEV31893.1"/>
    </source>
</evidence>
<dbReference type="EMBL" id="CP003156">
    <property type="protein sequence ID" value="AEV31893.1"/>
    <property type="molecule type" value="Genomic_DNA"/>
</dbReference>
<organism evidence="2 3">
    <name type="scientific">Owenweeksia hongkongensis (strain DSM 17368 / CIP 108786 / JCM 12287 / NRRL B-23963 / UST20020801)</name>
    <dbReference type="NCBI Taxonomy" id="926562"/>
    <lineage>
        <taxon>Bacteria</taxon>
        <taxon>Pseudomonadati</taxon>
        <taxon>Bacteroidota</taxon>
        <taxon>Flavobacteriia</taxon>
        <taxon>Flavobacteriales</taxon>
        <taxon>Owenweeksiaceae</taxon>
        <taxon>Owenweeksia</taxon>
    </lineage>
</organism>
<gene>
    <name evidence="2" type="ordered locus">Oweho_0882</name>
</gene>
<reference evidence="2 3" key="1">
    <citation type="journal article" date="2012" name="Stand. Genomic Sci.">
        <title>Genome sequence of the orange-pigmented seawater bacterium Owenweeksia hongkongensis type strain (UST20020801(T)).</title>
        <authorList>
            <person name="Riedel T."/>
            <person name="Held B."/>
            <person name="Nolan M."/>
            <person name="Lucas S."/>
            <person name="Lapidus A."/>
            <person name="Tice H."/>
            <person name="Del Rio T.G."/>
            <person name="Cheng J.F."/>
            <person name="Han C."/>
            <person name="Tapia R."/>
            <person name="Goodwin L.A."/>
            <person name="Pitluck S."/>
            <person name="Liolios K."/>
            <person name="Mavromatis K."/>
            <person name="Pagani I."/>
            <person name="Ivanova N."/>
            <person name="Mikhailova N."/>
            <person name="Pati A."/>
            <person name="Chen A."/>
            <person name="Palaniappan K."/>
            <person name="Rohde M."/>
            <person name="Tindall B.J."/>
            <person name="Detter J.C."/>
            <person name="Goker M."/>
            <person name="Woyke T."/>
            <person name="Bristow J."/>
            <person name="Eisen J.A."/>
            <person name="Markowitz V."/>
            <person name="Hugenholtz P."/>
            <person name="Klenk H.P."/>
            <person name="Kyrpides N.C."/>
        </authorList>
    </citation>
    <scope>NUCLEOTIDE SEQUENCE</scope>
    <source>
        <strain evidence="3">DSM 17368 / JCM 12287 / NRRL B-23963</strain>
    </source>
</reference>
<proteinExistence type="predicted"/>
<dbReference type="GO" id="GO:0016746">
    <property type="term" value="F:acyltransferase activity"/>
    <property type="evidence" value="ECO:0007669"/>
    <property type="project" value="InterPro"/>
</dbReference>
<dbReference type="SUPFAM" id="SSF53901">
    <property type="entry name" value="Thiolase-like"/>
    <property type="match status" value="1"/>
</dbReference>
<dbReference type="InterPro" id="IPR016039">
    <property type="entry name" value="Thiolase-like"/>
</dbReference>
<feature type="domain" description="Beta-ketoacyl synthase-like N-terminal" evidence="1">
    <location>
        <begin position="29"/>
        <end position="161"/>
    </location>
</feature>
<dbReference type="InterPro" id="IPR014030">
    <property type="entry name" value="Ketoacyl_synth_N"/>
</dbReference>
<evidence type="ECO:0000259" key="1">
    <source>
        <dbReference type="Pfam" id="PF13723"/>
    </source>
</evidence>
<dbReference type="RefSeq" id="WP_014201254.1">
    <property type="nucleotide sequence ID" value="NC_016599.1"/>
</dbReference>
<dbReference type="Proteomes" id="UP000005631">
    <property type="component" value="Chromosome"/>
</dbReference>
<keyword evidence="3" id="KW-1185">Reference proteome</keyword>
<evidence type="ECO:0000313" key="3">
    <source>
        <dbReference type="Proteomes" id="UP000005631"/>
    </source>
</evidence>
<accession>G8R2T8</accession>
<dbReference type="PATRIC" id="fig|926562.3.peg.898"/>
<name>G8R2T8_OWEHD</name>
<dbReference type="HOGENOM" id="CLU_067109_0_0_10"/>
<dbReference type="Pfam" id="PF13723">
    <property type="entry name" value="Ketoacyl-synt_2"/>
    <property type="match status" value="1"/>
</dbReference>